<evidence type="ECO:0000313" key="2">
    <source>
        <dbReference type="Proteomes" id="UP001412067"/>
    </source>
</evidence>
<reference evidence="1 2" key="1">
    <citation type="journal article" date="2022" name="Nat. Plants">
        <title>Genomes of leafy and leafless Platanthera orchids illuminate the evolution of mycoheterotrophy.</title>
        <authorList>
            <person name="Li M.H."/>
            <person name="Liu K.W."/>
            <person name="Li Z."/>
            <person name="Lu H.C."/>
            <person name="Ye Q.L."/>
            <person name="Zhang D."/>
            <person name="Wang J.Y."/>
            <person name="Li Y.F."/>
            <person name="Zhong Z.M."/>
            <person name="Liu X."/>
            <person name="Yu X."/>
            <person name="Liu D.K."/>
            <person name="Tu X.D."/>
            <person name="Liu B."/>
            <person name="Hao Y."/>
            <person name="Liao X.Y."/>
            <person name="Jiang Y.T."/>
            <person name="Sun W.H."/>
            <person name="Chen J."/>
            <person name="Chen Y.Q."/>
            <person name="Ai Y."/>
            <person name="Zhai J.W."/>
            <person name="Wu S.S."/>
            <person name="Zhou Z."/>
            <person name="Hsiao Y.Y."/>
            <person name="Wu W.L."/>
            <person name="Chen Y.Y."/>
            <person name="Lin Y.F."/>
            <person name="Hsu J.L."/>
            <person name="Li C.Y."/>
            <person name="Wang Z.W."/>
            <person name="Zhao X."/>
            <person name="Zhong W.Y."/>
            <person name="Ma X.K."/>
            <person name="Ma L."/>
            <person name="Huang J."/>
            <person name="Chen G.Z."/>
            <person name="Huang M.Z."/>
            <person name="Huang L."/>
            <person name="Peng D.H."/>
            <person name="Luo Y.B."/>
            <person name="Zou S.Q."/>
            <person name="Chen S.P."/>
            <person name="Lan S."/>
            <person name="Tsai W.C."/>
            <person name="Van de Peer Y."/>
            <person name="Liu Z.J."/>
        </authorList>
    </citation>
    <scope>NUCLEOTIDE SEQUENCE [LARGE SCALE GENOMIC DNA]</scope>
    <source>
        <strain evidence="1">Lor288</strain>
    </source>
</reference>
<accession>A0ABR2MAY1</accession>
<keyword evidence="2" id="KW-1185">Reference proteome</keyword>
<proteinExistence type="predicted"/>
<protein>
    <submittedName>
        <fullName evidence="1">Uncharacterized protein</fullName>
    </submittedName>
</protein>
<comment type="caution">
    <text evidence="1">The sequence shown here is derived from an EMBL/GenBank/DDBJ whole genome shotgun (WGS) entry which is preliminary data.</text>
</comment>
<dbReference type="EMBL" id="JBBWWR010000009">
    <property type="protein sequence ID" value="KAK8961377.1"/>
    <property type="molecule type" value="Genomic_DNA"/>
</dbReference>
<evidence type="ECO:0000313" key="1">
    <source>
        <dbReference type="EMBL" id="KAK8961377.1"/>
    </source>
</evidence>
<sequence>MMHMRTTFSKFFPFGNGQIKRWRNFCKLGDITRLIFCDICIREIDLGNRPTTHFNKEDWGNLVKNFIYVIDVQLTVMIEGQGSSA</sequence>
<gene>
    <name evidence="1" type="ORF">KSP40_PGU005216</name>
</gene>
<organism evidence="1 2">
    <name type="scientific">Platanthera guangdongensis</name>
    <dbReference type="NCBI Taxonomy" id="2320717"/>
    <lineage>
        <taxon>Eukaryota</taxon>
        <taxon>Viridiplantae</taxon>
        <taxon>Streptophyta</taxon>
        <taxon>Embryophyta</taxon>
        <taxon>Tracheophyta</taxon>
        <taxon>Spermatophyta</taxon>
        <taxon>Magnoliopsida</taxon>
        <taxon>Liliopsida</taxon>
        <taxon>Asparagales</taxon>
        <taxon>Orchidaceae</taxon>
        <taxon>Orchidoideae</taxon>
        <taxon>Orchideae</taxon>
        <taxon>Orchidinae</taxon>
        <taxon>Platanthera</taxon>
    </lineage>
</organism>
<dbReference type="Proteomes" id="UP001412067">
    <property type="component" value="Unassembled WGS sequence"/>
</dbReference>
<name>A0ABR2MAY1_9ASPA</name>